<dbReference type="SUPFAM" id="SSF48113">
    <property type="entry name" value="Heme-dependent peroxidases"/>
    <property type="match status" value="1"/>
</dbReference>
<organism evidence="10 11">
    <name type="scientific">Lepeophtheirus salmonis</name>
    <name type="common">Salmon louse</name>
    <name type="synonym">Caligus salmonis</name>
    <dbReference type="NCBI Taxonomy" id="72036"/>
    <lineage>
        <taxon>Eukaryota</taxon>
        <taxon>Metazoa</taxon>
        <taxon>Ecdysozoa</taxon>
        <taxon>Arthropoda</taxon>
        <taxon>Crustacea</taxon>
        <taxon>Multicrustacea</taxon>
        <taxon>Hexanauplia</taxon>
        <taxon>Copepoda</taxon>
        <taxon>Siphonostomatoida</taxon>
        <taxon>Caligidae</taxon>
        <taxon>Lepeophtheirus</taxon>
    </lineage>
</organism>
<dbReference type="InterPro" id="IPR019791">
    <property type="entry name" value="Haem_peroxidase_animal"/>
</dbReference>
<dbReference type="InterPro" id="IPR007110">
    <property type="entry name" value="Ig-like_dom"/>
</dbReference>
<evidence type="ECO:0000313" key="11">
    <source>
        <dbReference type="Proteomes" id="UP000675881"/>
    </source>
</evidence>
<dbReference type="PANTHER" id="PTHR11475:SF58">
    <property type="entry name" value="PEROXIDASIN"/>
    <property type="match status" value="1"/>
</dbReference>
<dbReference type="PRINTS" id="PR00457">
    <property type="entry name" value="ANPEROXIDASE"/>
</dbReference>
<dbReference type="SMART" id="SM00408">
    <property type="entry name" value="IGc2"/>
    <property type="match status" value="4"/>
</dbReference>
<dbReference type="FunFam" id="2.60.40.10:FF:001223">
    <property type="entry name" value="Sidekick cell adhesion molecule 1"/>
    <property type="match status" value="1"/>
</dbReference>
<dbReference type="SMART" id="SM00406">
    <property type="entry name" value="IGv"/>
    <property type="match status" value="1"/>
</dbReference>
<gene>
    <name evidence="10" type="ORF">LSAA_7018</name>
</gene>
<dbReference type="PANTHER" id="PTHR11475">
    <property type="entry name" value="OXIDASE/PEROXIDASE"/>
    <property type="match status" value="1"/>
</dbReference>
<dbReference type="EC" id="1.11.1.7" evidence="10"/>
<keyword evidence="7" id="KW-0349">Heme</keyword>
<dbReference type="InterPro" id="IPR003598">
    <property type="entry name" value="Ig_sub2"/>
</dbReference>
<evidence type="ECO:0000256" key="4">
    <source>
        <dbReference type="ARBA" id="ARBA00022737"/>
    </source>
</evidence>
<dbReference type="GO" id="GO:0005615">
    <property type="term" value="C:extracellular space"/>
    <property type="evidence" value="ECO:0007669"/>
    <property type="project" value="TreeGrafter"/>
</dbReference>
<dbReference type="EMBL" id="HG994582">
    <property type="protein sequence ID" value="CAF2886567.1"/>
    <property type="molecule type" value="Genomic_DNA"/>
</dbReference>
<evidence type="ECO:0000256" key="3">
    <source>
        <dbReference type="ARBA" id="ARBA00022729"/>
    </source>
</evidence>
<feature type="domain" description="Ig-like" evidence="9">
    <location>
        <begin position="605"/>
        <end position="691"/>
    </location>
</feature>
<keyword evidence="6" id="KW-0393">Immunoglobulin domain</keyword>
<sequence length="1548" mass="175679">MRQDIFFTILILGLLSHYSVNNPNGQSWTSALLQKPVINDETCPINCYCRSNIINCRRLNLTKLPPSKDLPSDANIFHILKWNSLKGSASLSSGSPSACLINPGHFGTKSNRNTSHPYNISVVMDPLNTKMYTIRIESHEHVGFKGILIEPMQTNKGGHLDGEWVKFDKELFKVEEKTEDCKIRALTHRSRKIKFIAEFIFVFKTDVKKSSVVFKMILVKRFNDYWSEVLAFPSDIKYNFIKFLPSDHFRHLKRLKTLQLNNNKIRGIKKYAFRGLHNLRHLYLYKNRIRYLDRNVFQGLSKLERVYLHYNHIKSVPNGIFHNLPQLEKVFLGYNKIASLSEDVFDKGHVIRVLRLDHNPLVCDCHLNWFRQFVEFDEVGLIGSCNRPSNLRGSRLYKVYWNHQECSNSVITKESRLVVDAQRDGGIQRPLITKEPTDADVNPGGSTFFTCKASGVPSPFIIWKKDGHKSISSASLSDVGSYQCIANSPSGVANSQVARLRYYRSRSQPRITHSPTRTDVLKGETIRLTCGATGFPTPTFSWFKDGGRLSSFHDRFSVGEDGTLTITNAQLDDSAHYRCSATNYLGRASSAARVRVNLAIPDSKPIFTSNPRNAKSMEGGIVEFTCISTGHPYPDTTWWKNNRIVSSDNRITVSDSGQHLRIQNVRLQDRGEYTCRAENAHGISEVSANLTVQSRPTPIVMLEIPHDMNAGAGSTVQLACRASGYPKPSITWKKDGRPITESYLAYRLSPDGSLILFNVSRVYNGNYQCVASNDAETKQSNAVLSVFIDKEKNCIPCLPQDCHLYHKLRDLPLQFAQIFRPSLAEGFIAKTFSNKSNLLPNLDTSDRISALFPPESSGPLPGDDFLLTAFDEAQNQVMKAIDGTVKSLFSGNKSHTAPHTLRKIFRFPGANVRELAQATEVFERTLNLVEKAVRSGNIDGVDLDSNFTYKDLISTENLYLLANLSGCESHRSESDLDCTRDLCFHSMYRTIDGTCNNYEYPLRGASLTTFKRLMLPEYENTFNLPKGWDREKLYNGYKMPSARAISSTFSSNIFHHSMEAISQKAFEDGITCSGTCGNRPPCFPIEVPLNDPRISNHRSVQYREQLNQLTSYIDASQVYGSEHDLAQNLRNLTNNFGRLREEQIPLEYPKPFLPFNIDHPVDCRRDPRASNIGCFLAGDVRANEQLGLLSMHTIWFRQHNFIKIIGAQMQHITYSHWLPLIIGNEGMELIGPYQGYDPSIDSSISNVFATAAFRFGHTLINPILLRLNRNFSVIDEGHLSLHEAFFSPWRLVQEGGVDPILRGLFISPAKKPDPSSIMNDELTEKLFEAAHNIALDLGALNIQRGRDHGMPSYLKWREFCGFDSIESWSDLATAIPNHGLRTKLKTLYGDVRNIDLWRLRDGDRFWYENPSVFTPEQMSQIKVTSLGGVLCDNGDEIDRVVKNVFLSEMMNEKIKPIRCEKIQKPNLNPWFECNKNEENNWKRSSRNRRDTSNEFYEQVCINYDGTIKRDGDSWVHKDEYGTCASCICNDQQVDCRSIPSCSQNLNVS</sequence>
<dbReference type="PROSITE" id="PS50292">
    <property type="entry name" value="PEROXIDASE_3"/>
    <property type="match status" value="1"/>
</dbReference>
<dbReference type="Gene3D" id="1.10.640.10">
    <property type="entry name" value="Haem peroxidase domain superfamily, animal type"/>
    <property type="match status" value="2"/>
</dbReference>
<proteinExistence type="predicted"/>
<feature type="chain" id="PRO_5035158659" evidence="8">
    <location>
        <begin position="22"/>
        <end position="1548"/>
    </location>
</feature>
<feature type="domain" description="Ig-like" evidence="9">
    <location>
        <begin position="509"/>
        <end position="597"/>
    </location>
</feature>
<accession>A0A7R8CPR3</accession>
<evidence type="ECO:0000313" key="10">
    <source>
        <dbReference type="EMBL" id="CAF2886567.1"/>
    </source>
</evidence>
<dbReference type="InterPro" id="IPR010255">
    <property type="entry name" value="Haem_peroxidase_sf"/>
</dbReference>
<dbReference type="InterPro" id="IPR001611">
    <property type="entry name" value="Leu-rich_rpt"/>
</dbReference>
<evidence type="ECO:0000256" key="6">
    <source>
        <dbReference type="ARBA" id="ARBA00023319"/>
    </source>
</evidence>
<reference evidence="10" key="1">
    <citation type="submission" date="2021-02" db="EMBL/GenBank/DDBJ databases">
        <authorList>
            <person name="Bekaert M."/>
        </authorList>
    </citation>
    <scope>NUCLEOTIDE SEQUENCE</scope>
    <source>
        <strain evidence="10">IoA-00</strain>
    </source>
</reference>
<dbReference type="Pfam" id="PF07679">
    <property type="entry name" value="I-set"/>
    <property type="match status" value="3"/>
</dbReference>
<feature type="domain" description="Ig-like" evidence="9">
    <location>
        <begin position="698"/>
        <end position="785"/>
    </location>
</feature>
<dbReference type="Gene3D" id="3.80.10.10">
    <property type="entry name" value="Ribonuclease Inhibitor"/>
    <property type="match status" value="1"/>
</dbReference>
<dbReference type="InterPro" id="IPR032675">
    <property type="entry name" value="LRR_dom_sf"/>
</dbReference>
<dbReference type="InterPro" id="IPR003599">
    <property type="entry name" value="Ig_sub"/>
</dbReference>
<dbReference type="SUPFAM" id="SSF52058">
    <property type="entry name" value="L domain-like"/>
    <property type="match status" value="1"/>
</dbReference>
<dbReference type="Pfam" id="PF03098">
    <property type="entry name" value="An_peroxidase"/>
    <property type="match status" value="3"/>
</dbReference>
<keyword evidence="3 8" id="KW-0732">Signal</keyword>
<dbReference type="GO" id="GO:0140825">
    <property type="term" value="F:lactoperoxidase activity"/>
    <property type="evidence" value="ECO:0007669"/>
    <property type="project" value="UniProtKB-EC"/>
</dbReference>
<dbReference type="SMART" id="SM00409">
    <property type="entry name" value="IG"/>
    <property type="match status" value="4"/>
</dbReference>
<dbReference type="InterPro" id="IPR013098">
    <property type="entry name" value="Ig_I-set"/>
</dbReference>
<dbReference type="OrthoDB" id="823504at2759"/>
<name>A0A7R8CPR3_LEPSM</name>
<keyword evidence="7" id="KW-0408">Iron</keyword>
<dbReference type="Pfam" id="PF13855">
    <property type="entry name" value="LRR_8"/>
    <property type="match status" value="1"/>
</dbReference>
<feature type="binding site" description="axial binding residue" evidence="7">
    <location>
        <position position="1257"/>
    </location>
    <ligand>
        <name>heme b</name>
        <dbReference type="ChEBI" id="CHEBI:60344"/>
    </ligand>
    <ligandPart>
        <name>Fe</name>
        <dbReference type="ChEBI" id="CHEBI:18248"/>
    </ligandPart>
</feature>
<feature type="domain" description="Ig-like" evidence="9">
    <location>
        <begin position="430"/>
        <end position="501"/>
    </location>
</feature>
<dbReference type="SUPFAM" id="SSF48726">
    <property type="entry name" value="Immunoglobulin"/>
    <property type="match status" value="4"/>
</dbReference>
<keyword evidence="4" id="KW-0677">Repeat</keyword>
<dbReference type="GO" id="GO:0020037">
    <property type="term" value="F:heme binding"/>
    <property type="evidence" value="ECO:0007669"/>
    <property type="project" value="InterPro"/>
</dbReference>
<dbReference type="InterPro" id="IPR036179">
    <property type="entry name" value="Ig-like_dom_sf"/>
</dbReference>
<dbReference type="InterPro" id="IPR002861">
    <property type="entry name" value="Reeler_dom"/>
</dbReference>
<keyword evidence="11" id="KW-1185">Reference proteome</keyword>
<dbReference type="InterPro" id="IPR037120">
    <property type="entry name" value="Haem_peroxidase_sf_animal"/>
</dbReference>
<dbReference type="Pfam" id="PF13927">
    <property type="entry name" value="Ig_3"/>
    <property type="match status" value="1"/>
</dbReference>
<keyword evidence="10" id="KW-0560">Oxidoreductase</keyword>
<dbReference type="Proteomes" id="UP000675881">
    <property type="component" value="Chromosome 3"/>
</dbReference>
<keyword evidence="5" id="KW-1015">Disulfide bond</keyword>
<keyword evidence="2" id="KW-0433">Leucine-rich repeat</keyword>
<dbReference type="PROSITE" id="PS50835">
    <property type="entry name" value="IG_LIKE"/>
    <property type="match status" value="4"/>
</dbReference>
<keyword evidence="1 10" id="KW-0575">Peroxidase</keyword>
<dbReference type="InterPro" id="IPR013106">
    <property type="entry name" value="Ig_V-set"/>
</dbReference>
<protein>
    <submittedName>
        <fullName evidence="10">PXDN</fullName>
        <ecNumber evidence="10">1.11.1.7</ecNumber>
    </submittedName>
</protein>
<dbReference type="FunFam" id="2.60.40.10:FF:000032">
    <property type="entry name" value="palladin isoform X1"/>
    <property type="match status" value="2"/>
</dbReference>
<evidence type="ECO:0000256" key="1">
    <source>
        <dbReference type="ARBA" id="ARBA00022559"/>
    </source>
</evidence>
<dbReference type="InterPro" id="IPR013783">
    <property type="entry name" value="Ig-like_fold"/>
</dbReference>
<dbReference type="Pfam" id="PF02014">
    <property type="entry name" value="Reeler"/>
    <property type="match status" value="1"/>
</dbReference>
<keyword evidence="7" id="KW-0479">Metal-binding</keyword>
<dbReference type="GO" id="GO:0006979">
    <property type="term" value="P:response to oxidative stress"/>
    <property type="evidence" value="ECO:0007669"/>
    <property type="project" value="InterPro"/>
</dbReference>
<evidence type="ECO:0000256" key="5">
    <source>
        <dbReference type="ARBA" id="ARBA00023157"/>
    </source>
</evidence>
<feature type="signal peptide" evidence="8">
    <location>
        <begin position="1"/>
        <end position="21"/>
    </location>
</feature>
<dbReference type="SMART" id="SM00369">
    <property type="entry name" value="LRR_TYP"/>
    <property type="match status" value="4"/>
</dbReference>
<dbReference type="GO" id="GO:0046872">
    <property type="term" value="F:metal ion binding"/>
    <property type="evidence" value="ECO:0007669"/>
    <property type="project" value="UniProtKB-KW"/>
</dbReference>
<evidence type="ECO:0000256" key="8">
    <source>
        <dbReference type="SAM" id="SignalP"/>
    </source>
</evidence>
<dbReference type="Gene3D" id="2.60.40.10">
    <property type="entry name" value="Immunoglobulins"/>
    <property type="match status" value="4"/>
</dbReference>
<dbReference type="InterPro" id="IPR003591">
    <property type="entry name" value="Leu-rich_rpt_typical-subtyp"/>
</dbReference>
<evidence type="ECO:0000256" key="2">
    <source>
        <dbReference type="ARBA" id="ARBA00022614"/>
    </source>
</evidence>
<evidence type="ECO:0000259" key="9">
    <source>
        <dbReference type="PROSITE" id="PS50835"/>
    </source>
</evidence>
<evidence type="ECO:0000256" key="7">
    <source>
        <dbReference type="PIRSR" id="PIRSR619791-2"/>
    </source>
</evidence>